<evidence type="ECO:0000313" key="4">
    <source>
        <dbReference type="RefSeq" id="XP_022313779.1"/>
    </source>
</evidence>
<dbReference type="SUPFAM" id="SSF101898">
    <property type="entry name" value="NHL repeat"/>
    <property type="match status" value="1"/>
</dbReference>
<accession>A0A8B8CF20</accession>
<dbReference type="Proteomes" id="UP000694844">
    <property type="component" value="Chromosome 2"/>
</dbReference>
<dbReference type="PANTHER" id="PTHR25462:SF229">
    <property type="entry name" value="TRANSCRIPTION INTERMEDIARY FACTOR 1-BETA"/>
    <property type="match status" value="1"/>
</dbReference>
<keyword evidence="3" id="KW-1185">Reference proteome</keyword>
<keyword evidence="1" id="KW-0863">Zinc-finger</keyword>
<dbReference type="AlphaFoldDB" id="A0A8B8CF20"/>
<feature type="domain" description="B box-type" evidence="2">
    <location>
        <begin position="74"/>
        <end position="115"/>
    </location>
</feature>
<gene>
    <name evidence="4" type="primary">LOC111118551</name>
</gene>
<evidence type="ECO:0000259" key="2">
    <source>
        <dbReference type="PROSITE" id="PS50119"/>
    </source>
</evidence>
<dbReference type="InterPro" id="IPR047153">
    <property type="entry name" value="TRIM45/56/19-like"/>
</dbReference>
<reference evidence="4" key="1">
    <citation type="submission" date="2025-08" db="UniProtKB">
        <authorList>
            <consortium name="RefSeq"/>
        </authorList>
    </citation>
    <scope>IDENTIFICATION</scope>
    <source>
        <tissue evidence="4">Whole sample</tissue>
    </source>
</reference>
<dbReference type="SUPFAM" id="SSF57845">
    <property type="entry name" value="B-box zinc-binding domain"/>
    <property type="match status" value="1"/>
</dbReference>
<protein>
    <submittedName>
        <fullName evidence="4">Uncharacterized protein LOC111118551</fullName>
    </submittedName>
</protein>
<dbReference type="Gene3D" id="2.120.10.30">
    <property type="entry name" value="TolB, C-terminal domain"/>
    <property type="match status" value="1"/>
</dbReference>
<dbReference type="InterPro" id="IPR000315">
    <property type="entry name" value="Znf_B-box"/>
</dbReference>
<evidence type="ECO:0000313" key="3">
    <source>
        <dbReference type="Proteomes" id="UP000694844"/>
    </source>
</evidence>
<dbReference type="Gene3D" id="3.30.160.60">
    <property type="entry name" value="Classic Zinc Finger"/>
    <property type="match status" value="1"/>
</dbReference>
<dbReference type="OrthoDB" id="6088471at2759"/>
<feature type="domain" description="B box-type" evidence="2">
    <location>
        <begin position="20"/>
        <end position="67"/>
    </location>
</feature>
<organism evidence="3 4">
    <name type="scientific">Crassostrea virginica</name>
    <name type="common">Eastern oyster</name>
    <dbReference type="NCBI Taxonomy" id="6565"/>
    <lineage>
        <taxon>Eukaryota</taxon>
        <taxon>Metazoa</taxon>
        <taxon>Spiralia</taxon>
        <taxon>Lophotrochozoa</taxon>
        <taxon>Mollusca</taxon>
        <taxon>Bivalvia</taxon>
        <taxon>Autobranchia</taxon>
        <taxon>Pteriomorphia</taxon>
        <taxon>Ostreida</taxon>
        <taxon>Ostreoidea</taxon>
        <taxon>Ostreidae</taxon>
        <taxon>Crassostrea</taxon>
    </lineage>
</organism>
<keyword evidence="1" id="KW-0862">Zinc</keyword>
<dbReference type="InterPro" id="IPR011042">
    <property type="entry name" value="6-blade_b-propeller_TolB-like"/>
</dbReference>
<proteinExistence type="predicted"/>
<name>A0A8B8CF20_CRAVI</name>
<dbReference type="GO" id="GO:0061630">
    <property type="term" value="F:ubiquitin protein ligase activity"/>
    <property type="evidence" value="ECO:0007669"/>
    <property type="project" value="TreeGrafter"/>
</dbReference>
<dbReference type="GO" id="GO:0008270">
    <property type="term" value="F:zinc ion binding"/>
    <property type="evidence" value="ECO:0007669"/>
    <property type="project" value="UniProtKB-KW"/>
</dbReference>
<dbReference type="Pfam" id="PF00643">
    <property type="entry name" value="zf-B_box"/>
    <property type="match status" value="1"/>
</dbReference>
<dbReference type="RefSeq" id="XP_022313779.1">
    <property type="nucleotide sequence ID" value="XM_022458071.1"/>
</dbReference>
<sequence>MAFSESTVPESLRAPADIGQHYVECAIEDCTKNCQYYCNPCHRPMCKQCRDEHLVSSDTKNHEVVLYRQRRRPLPVEKCRDHPTKEIDMLCEECQVRLCSKCATQNHRGHLLTDLEAIYSEKLKQCMEMNHKLHKYFLPTTQNMQREIMEDVTQIKTSMENARKSIKDEAEKMKILVDFVMSENIEEVNKMEESLLEQLQTQDKIFDEYSSYLKDLVQDFHGYLSTESLEIISLTADKFEIQPIPRTTRLVPPVFTAGLYCRDGIANLLGRFNIPTTKAENRKIKPMESESTQLRSLGKQLKEDIHAQKQTPSPSSISIIRVSECSVPSVENVCHVSVGISGRLWVSDWIGNLVETDLLGTLLRNIRTSGRNEGYHAVTKDRNVFFVDKDKKVIKRTEQNEQIAEFVTTGDWTPLSIHSVRNNGHILVGMINDGEAQVVRYNMSGKEIQNIQRDNKVGELYRYPHYIAENINGDICTSDFHKQAVVVVDKLGQHRCSYTGQGLPISPYGICTDALGHILVCETFSGTIHFLEQGGRFLHSILTPQQGICSVCVDDENNLYVGKNNTNLVTVYKYQKLSK</sequence>
<dbReference type="PANTHER" id="PTHR25462">
    <property type="entry name" value="BONUS, ISOFORM C-RELATED"/>
    <property type="match status" value="1"/>
</dbReference>
<keyword evidence="1" id="KW-0479">Metal-binding</keyword>
<dbReference type="KEGG" id="cvn:111118551"/>
<evidence type="ECO:0000256" key="1">
    <source>
        <dbReference type="PROSITE-ProRule" id="PRU00024"/>
    </source>
</evidence>
<dbReference type="PROSITE" id="PS50119">
    <property type="entry name" value="ZF_BBOX"/>
    <property type="match status" value="2"/>
</dbReference>
<dbReference type="GeneID" id="111118551"/>
<dbReference type="GO" id="GO:0006513">
    <property type="term" value="P:protein monoubiquitination"/>
    <property type="evidence" value="ECO:0007669"/>
    <property type="project" value="TreeGrafter"/>
</dbReference>